<protein>
    <submittedName>
        <fullName evidence="4">Ketosteroid isomerase homolog</fullName>
    </submittedName>
</protein>
<organism evidence="4 5">
    <name type="scientific">Nonomuraea jiangxiensis</name>
    <dbReference type="NCBI Taxonomy" id="633440"/>
    <lineage>
        <taxon>Bacteria</taxon>
        <taxon>Bacillati</taxon>
        <taxon>Actinomycetota</taxon>
        <taxon>Actinomycetes</taxon>
        <taxon>Streptosporangiales</taxon>
        <taxon>Streptosporangiaceae</taxon>
        <taxon>Nonomuraea</taxon>
    </lineage>
</organism>
<evidence type="ECO:0000256" key="1">
    <source>
        <dbReference type="SAM" id="MobiDB-lite"/>
    </source>
</evidence>
<evidence type="ECO:0000256" key="2">
    <source>
        <dbReference type="SAM" id="SignalP"/>
    </source>
</evidence>
<evidence type="ECO:0000313" key="4">
    <source>
        <dbReference type="EMBL" id="SDM55942.1"/>
    </source>
</evidence>
<feature type="domain" description="SnoaL-like" evidence="3">
    <location>
        <begin position="74"/>
        <end position="151"/>
    </location>
</feature>
<dbReference type="RefSeq" id="WP_090946939.1">
    <property type="nucleotide sequence ID" value="NZ_FNDJ01000047.1"/>
</dbReference>
<evidence type="ECO:0000259" key="3">
    <source>
        <dbReference type="Pfam" id="PF12680"/>
    </source>
</evidence>
<dbReference type="InterPro" id="IPR032710">
    <property type="entry name" value="NTF2-like_dom_sf"/>
</dbReference>
<keyword evidence="2" id="KW-0732">Signal</keyword>
<dbReference type="SUPFAM" id="SSF54427">
    <property type="entry name" value="NTF2-like"/>
    <property type="match status" value="1"/>
</dbReference>
<accession>A0A1G9U803</accession>
<feature type="compositionally biased region" description="Polar residues" evidence="1">
    <location>
        <begin position="54"/>
        <end position="64"/>
    </location>
</feature>
<evidence type="ECO:0000313" key="5">
    <source>
        <dbReference type="Proteomes" id="UP000199202"/>
    </source>
</evidence>
<dbReference type="OrthoDB" id="6491893at2"/>
<name>A0A1G9U803_9ACTN</name>
<dbReference type="STRING" id="633440.SAMN05421869_14737"/>
<dbReference type="PROSITE" id="PS51257">
    <property type="entry name" value="PROKAR_LIPOPROTEIN"/>
    <property type="match status" value="1"/>
</dbReference>
<keyword evidence="5" id="KW-1185">Reference proteome</keyword>
<dbReference type="GO" id="GO:0016853">
    <property type="term" value="F:isomerase activity"/>
    <property type="evidence" value="ECO:0007669"/>
    <property type="project" value="UniProtKB-KW"/>
</dbReference>
<proteinExistence type="predicted"/>
<dbReference type="AlphaFoldDB" id="A0A1G9U803"/>
<reference evidence="4 5" key="1">
    <citation type="submission" date="2016-10" db="EMBL/GenBank/DDBJ databases">
        <authorList>
            <person name="de Groot N.N."/>
        </authorList>
    </citation>
    <scope>NUCLEOTIDE SEQUENCE [LARGE SCALE GENOMIC DNA]</scope>
    <source>
        <strain evidence="4 5">CGMCC 4.6533</strain>
    </source>
</reference>
<dbReference type="InterPro" id="IPR037401">
    <property type="entry name" value="SnoaL-like"/>
</dbReference>
<dbReference type="Gene3D" id="3.10.450.50">
    <property type="match status" value="1"/>
</dbReference>
<dbReference type="Pfam" id="PF12680">
    <property type="entry name" value="SnoaL_2"/>
    <property type="match status" value="1"/>
</dbReference>
<gene>
    <name evidence="4" type="ORF">SAMN05421869_14737</name>
</gene>
<dbReference type="Proteomes" id="UP000199202">
    <property type="component" value="Unassembled WGS sequence"/>
</dbReference>
<sequence>MSKIFQRKALLLAAIVPALLVAGCSAGSQQAMKGAASPPTGESTVEPGEVSPGMTETGTASPTVTGVEGARTAVEDYFNALKAGDVDKVVDSFSDNAVVELNGQATAKGPEAIRTLYQKQLQGNEMKQATHTIEDTRAAGAEDAIVRATSKQGQQSYRELFVLMQDGGQWKISELMNNRAS</sequence>
<keyword evidence="4" id="KW-0413">Isomerase</keyword>
<feature type="chain" id="PRO_5039186086" evidence="2">
    <location>
        <begin position="27"/>
        <end position="181"/>
    </location>
</feature>
<feature type="region of interest" description="Disordered" evidence="1">
    <location>
        <begin position="30"/>
        <end position="64"/>
    </location>
</feature>
<dbReference type="EMBL" id="FNDJ01000047">
    <property type="protein sequence ID" value="SDM55942.1"/>
    <property type="molecule type" value="Genomic_DNA"/>
</dbReference>
<feature type="signal peptide" evidence="2">
    <location>
        <begin position="1"/>
        <end position="26"/>
    </location>
</feature>